<dbReference type="InterPro" id="IPR036279">
    <property type="entry name" value="5-3_exonuclease_C_sf"/>
</dbReference>
<keyword evidence="1" id="KW-0479">Metal-binding</keyword>
<protein>
    <recommendedName>
        <fullName evidence="4">XPG-I domain-containing protein</fullName>
    </recommendedName>
</protein>
<dbReference type="PANTHER" id="PTHR11081:SF9">
    <property type="entry name" value="FLAP ENDONUCLEASE 1"/>
    <property type="match status" value="1"/>
</dbReference>
<keyword evidence="2" id="KW-0540">Nuclease</keyword>
<keyword evidence="3" id="KW-0460">Magnesium</keyword>
<name>A0A5K1HGD1_9MAGN</name>
<feature type="domain" description="XPG-I" evidence="4">
    <location>
        <begin position="32"/>
        <end position="101"/>
    </location>
</feature>
<dbReference type="OrthoDB" id="26491at2759"/>
<evidence type="ECO:0000313" key="5">
    <source>
        <dbReference type="EMBL" id="VVW86722.1"/>
    </source>
</evidence>
<dbReference type="GO" id="GO:0046872">
    <property type="term" value="F:metal ion binding"/>
    <property type="evidence" value="ECO:0007669"/>
    <property type="project" value="UniProtKB-KW"/>
</dbReference>
<evidence type="ECO:0000256" key="2">
    <source>
        <dbReference type="ARBA" id="ARBA00022759"/>
    </source>
</evidence>
<dbReference type="PRINTS" id="PR00853">
    <property type="entry name" value="XPGRADSUPER"/>
</dbReference>
<dbReference type="GO" id="GO:0017108">
    <property type="term" value="F:5'-flap endonuclease activity"/>
    <property type="evidence" value="ECO:0007669"/>
    <property type="project" value="TreeGrafter"/>
</dbReference>
<evidence type="ECO:0000259" key="4">
    <source>
        <dbReference type="SMART" id="SM00484"/>
    </source>
</evidence>
<dbReference type="SMART" id="SM00484">
    <property type="entry name" value="XPGI"/>
    <property type="match status" value="1"/>
</dbReference>
<evidence type="ECO:0000256" key="1">
    <source>
        <dbReference type="ARBA" id="ARBA00022723"/>
    </source>
</evidence>
<gene>
    <name evidence="5" type="ORF">NYM_LOCUS29581</name>
</gene>
<dbReference type="EMBL" id="LR722018">
    <property type="protein sequence ID" value="VVW86722.1"/>
    <property type="molecule type" value="Genomic_DNA"/>
</dbReference>
<dbReference type="InterPro" id="IPR006084">
    <property type="entry name" value="XPG/Rad2"/>
</dbReference>
<accession>A0A5K1HGD1</accession>
<dbReference type="InterPro" id="IPR019974">
    <property type="entry name" value="XPG_CS"/>
</dbReference>
<keyword evidence="2" id="KW-0255">Endonuclease</keyword>
<dbReference type="Gene3D" id="3.40.50.1010">
    <property type="entry name" value="5'-nuclease"/>
    <property type="match status" value="1"/>
</dbReference>
<organism evidence="5">
    <name type="scientific">Nymphaea colorata</name>
    <name type="common">pocket water lily</name>
    <dbReference type="NCBI Taxonomy" id="210225"/>
    <lineage>
        <taxon>Eukaryota</taxon>
        <taxon>Viridiplantae</taxon>
        <taxon>Streptophyta</taxon>
        <taxon>Embryophyta</taxon>
        <taxon>Tracheophyta</taxon>
        <taxon>Spermatophyta</taxon>
        <taxon>Magnoliopsida</taxon>
        <taxon>Nymphaeales</taxon>
        <taxon>Nymphaeaceae</taxon>
        <taxon>Nymphaea</taxon>
    </lineage>
</organism>
<dbReference type="PANTHER" id="PTHR11081">
    <property type="entry name" value="FLAP ENDONUCLEASE FAMILY MEMBER"/>
    <property type="match status" value="1"/>
</dbReference>
<dbReference type="SUPFAM" id="SSF47807">
    <property type="entry name" value="5' to 3' exonuclease, C-terminal subdomain"/>
    <property type="match status" value="1"/>
</dbReference>
<keyword evidence="2" id="KW-0378">Hydrolase</keyword>
<proteinExistence type="predicted"/>
<dbReference type="SUPFAM" id="SSF88723">
    <property type="entry name" value="PIN domain-like"/>
    <property type="match status" value="1"/>
</dbReference>
<dbReference type="InterPro" id="IPR029060">
    <property type="entry name" value="PIN-like_dom_sf"/>
</dbReference>
<dbReference type="AlphaFoldDB" id="A0A5K1HGD1"/>
<evidence type="ECO:0000256" key="3">
    <source>
        <dbReference type="ARBA" id="ARBA00022842"/>
    </source>
</evidence>
<dbReference type="Pfam" id="PF00867">
    <property type="entry name" value="XPG_I"/>
    <property type="match status" value="1"/>
</dbReference>
<dbReference type="PROSITE" id="PS00842">
    <property type="entry name" value="XPG_2"/>
    <property type="match status" value="1"/>
</dbReference>
<reference evidence="5" key="1">
    <citation type="submission" date="2019-09" db="EMBL/GenBank/DDBJ databases">
        <authorList>
            <person name="Zhang L."/>
        </authorList>
    </citation>
    <scope>NUCLEOTIDE SEQUENCE</scope>
</reference>
<dbReference type="InterPro" id="IPR006086">
    <property type="entry name" value="XPG-I_dom"/>
</dbReference>
<sequence length="186" mass="21078">MLEQGDEAGFKKLVDSIDITPDIAYRLIAELKKKNIEFIVAPYEADAQLAYLNRSGIADFIITEDSDLMAFGAKRMLYKLDFSTMTGSELEVDSIPQQRDVNFNWFTHCMFLTTCILSGCDYLNQIAGIGLKTAQKSIGRVTTFRGFLGEISNKSLIPADYEISFMKAFLTFRFQRVYCPKRKACV</sequence>
<dbReference type="Gene3D" id="1.10.150.20">
    <property type="entry name" value="5' to 3' exonuclease, C-terminal subdomain"/>
    <property type="match status" value="1"/>
</dbReference>